<sequence length="61" mass="7040">MTLWLRALAAISEALFQFPALTRQLTTVYSSIPGIVTPSSVDTRYKWYTYIYTGKTLIHRK</sequence>
<gene>
    <name evidence="2" type="ORF">I79_019388</name>
</gene>
<evidence type="ECO:0000313" key="3">
    <source>
        <dbReference type="Proteomes" id="UP000001075"/>
    </source>
</evidence>
<name>G3I7A1_CRIGR</name>
<keyword evidence="1" id="KW-0732">Signal</keyword>
<dbReference type="InParanoid" id="G3I7A1"/>
<reference evidence="3" key="1">
    <citation type="journal article" date="2011" name="Nat. Biotechnol.">
        <title>The genomic sequence of the Chinese hamster ovary (CHO)-K1 cell line.</title>
        <authorList>
            <person name="Xu X."/>
            <person name="Nagarajan H."/>
            <person name="Lewis N.E."/>
            <person name="Pan S."/>
            <person name="Cai Z."/>
            <person name="Liu X."/>
            <person name="Chen W."/>
            <person name="Xie M."/>
            <person name="Wang W."/>
            <person name="Hammond S."/>
            <person name="Andersen M.R."/>
            <person name="Neff N."/>
            <person name="Passarelli B."/>
            <person name="Koh W."/>
            <person name="Fan H.C."/>
            <person name="Wang J."/>
            <person name="Gui Y."/>
            <person name="Lee K.H."/>
            <person name="Betenbaugh M.J."/>
            <person name="Quake S.R."/>
            <person name="Famili I."/>
            <person name="Palsson B.O."/>
            <person name="Wang J."/>
        </authorList>
    </citation>
    <scope>NUCLEOTIDE SEQUENCE [LARGE SCALE GENOMIC DNA]</scope>
    <source>
        <strain evidence="3">CHO K1 cell line</strain>
    </source>
</reference>
<feature type="chain" id="PRO_5003444849" evidence="1">
    <location>
        <begin position="17"/>
        <end position="61"/>
    </location>
</feature>
<feature type="signal peptide" evidence="1">
    <location>
        <begin position="1"/>
        <end position="16"/>
    </location>
</feature>
<dbReference type="EMBL" id="JH001418">
    <property type="protein sequence ID" value="EGW10020.1"/>
    <property type="molecule type" value="Genomic_DNA"/>
</dbReference>
<organism evidence="2 3">
    <name type="scientific">Cricetulus griseus</name>
    <name type="common">Chinese hamster</name>
    <name type="synonym">Cricetulus barabensis griseus</name>
    <dbReference type="NCBI Taxonomy" id="10029"/>
    <lineage>
        <taxon>Eukaryota</taxon>
        <taxon>Metazoa</taxon>
        <taxon>Chordata</taxon>
        <taxon>Craniata</taxon>
        <taxon>Vertebrata</taxon>
        <taxon>Euteleostomi</taxon>
        <taxon>Mammalia</taxon>
        <taxon>Eutheria</taxon>
        <taxon>Euarchontoglires</taxon>
        <taxon>Glires</taxon>
        <taxon>Rodentia</taxon>
        <taxon>Myomorpha</taxon>
        <taxon>Muroidea</taxon>
        <taxon>Cricetidae</taxon>
        <taxon>Cricetinae</taxon>
        <taxon>Cricetulus</taxon>
    </lineage>
</organism>
<dbReference type="Proteomes" id="UP000001075">
    <property type="component" value="Unassembled WGS sequence"/>
</dbReference>
<dbReference type="AlphaFoldDB" id="G3I7A1"/>
<evidence type="ECO:0000256" key="1">
    <source>
        <dbReference type="SAM" id="SignalP"/>
    </source>
</evidence>
<evidence type="ECO:0000313" key="2">
    <source>
        <dbReference type="EMBL" id="EGW10020.1"/>
    </source>
</evidence>
<accession>G3I7A1</accession>
<protein>
    <submittedName>
        <fullName evidence="2">Uncharacterized protein</fullName>
    </submittedName>
</protein>
<proteinExistence type="predicted"/>